<dbReference type="AlphaFoldDB" id="A0A7L4ZKA8"/>
<dbReference type="Pfam" id="PF19783">
    <property type="entry name" value="DUF6268"/>
    <property type="match status" value="1"/>
</dbReference>
<sequence>MQNFARILFLVSLFTFSSTAFAQLGDLARIDYTYLPKAKSDVEYSRFRALFNYPIKLKKEGTYLFLGLDYSNIHLKSDREFPFDTHDLNDFQLLSFTFSYTTPLKNDWRLGVRFQPGFSTNLAADALSLEDMVFSGTVVFIKEGKEYNGNPEKWILGVSYSGNAGFNFPLPFVSYFRKFRPDWSYNLGIPKTNLQYYFSQKHRLKAYAQLDGFTSNLQRDVPIINGEAARSINMSLILTGLQYEFHFAKRMQFYARAAYILNITNELRNENRDPIFALENKAKIYLRTGVKISI</sequence>
<dbReference type="Proteomes" id="UP000464657">
    <property type="component" value="Chromosome"/>
</dbReference>
<name>A0A7L4ZKA8_9FLAO</name>
<dbReference type="KEGG" id="kan:IMCC3317_22390"/>
<keyword evidence="4" id="KW-1185">Reference proteome</keyword>
<gene>
    <name evidence="3" type="ORF">IMCC3317_22390</name>
</gene>
<protein>
    <recommendedName>
        <fullName evidence="2">DUF6268 domain-containing protein</fullName>
    </recommendedName>
</protein>
<dbReference type="OrthoDB" id="1114906at2"/>
<evidence type="ECO:0000256" key="1">
    <source>
        <dbReference type="SAM" id="SignalP"/>
    </source>
</evidence>
<organism evidence="3 4">
    <name type="scientific">Kordia antarctica</name>
    <dbReference type="NCBI Taxonomy" id="1218801"/>
    <lineage>
        <taxon>Bacteria</taxon>
        <taxon>Pseudomonadati</taxon>
        <taxon>Bacteroidota</taxon>
        <taxon>Flavobacteriia</taxon>
        <taxon>Flavobacteriales</taxon>
        <taxon>Flavobacteriaceae</taxon>
        <taxon>Kordia</taxon>
    </lineage>
</organism>
<accession>A0A7L4ZKA8</accession>
<dbReference type="EMBL" id="CP019288">
    <property type="protein sequence ID" value="QHI36869.1"/>
    <property type="molecule type" value="Genomic_DNA"/>
</dbReference>
<dbReference type="RefSeq" id="WP_160129541.1">
    <property type="nucleotide sequence ID" value="NZ_CP019288.1"/>
</dbReference>
<evidence type="ECO:0000313" key="4">
    <source>
        <dbReference type="Proteomes" id="UP000464657"/>
    </source>
</evidence>
<feature type="chain" id="PRO_5029768377" description="DUF6268 domain-containing protein" evidence="1">
    <location>
        <begin position="23"/>
        <end position="294"/>
    </location>
</feature>
<evidence type="ECO:0000313" key="3">
    <source>
        <dbReference type="EMBL" id="QHI36869.1"/>
    </source>
</evidence>
<reference evidence="3 4" key="1">
    <citation type="journal article" date="2013" name="Int. J. Syst. Evol. Microbiol.">
        <title>Kordia antarctica sp. nov., isolated from Antarctic seawater.</title>
        <authorList>
            <person name="Baek K."/>
            <person name="Choi A."/>
            <person name="Kang I."/>
            <person name="Lee K."/>
            <person name="Cho J.C."/>
        </authorList>
    </citation>
    <scope>NUCLEOTIDE SEQUENCE [LARGE SCALE GENOMIC DNA]</scope>
    <source>
        <strain evidence="3 4">IMCC3317</strain>
    </source>
</reference>
<evidence type="ECO:0000259" key="2">
    <source>
        <dbReference type="Pfam" id="PF19783"/>
    </source>
</evidence>
<feature type="domain" description="DUF6268" evidence="2">
    <location>
        <begin position="85"/>
        <end position="287"/>
    </location>
</feature>
<dbReference type="InterPro" id="IPR046235">
    <property type="entry name" value="DUF6268"/>
</dbReference>
<feature type="signal peptide" evidence="1">
    <location>
        <begin position="1"/>
        <end position="22"/>
    </location>
</feature>
<proteinExistence type="predicted"/>
<keyword evidence="1" id="KW-0732">Signal</keyword>